<gene>
    <name evidence="3" type="ORF">APAL1065_LOCUS875</name>
</gene>
<evidence type="ECO:0000256" key="1">
    <source>
        <dbReference type="SAM" id="MobiDB-lite"/>
    </source>
</evidence>
<evidence type="ECO:0000256" key="2">
    <source>
        <dbReference type="SAM" id="SignalP"/>
    </source>
</evidence>
<keyword evidence="2" id="KW-0732">Signal</keyword>
<evidence type="ECO:0000313" key="3">
    <source>
        <dbReference type="EMBL" id="CAD9941170.1"/>
    </source>
</evidence>
<accession>A0A7S2V8D1</accession>
<sequence length="369" mass="41617">MTFAARHFMRTVAIAVVGLLLVGPDAATLAFSPIATYLSPSWPQVSSVSIRCGNLPLHAKRKKESMAQKRARRNSKQRREVETAPSRGDVTTLFKQEDSQKQVAEREKASADAAEVTSKAQQLLDRQKESISFLSLIREAVERLDAEQLSLSLREKGYFVVDKFLSDESLLNNLQKETLILYEDGNVTQLDTSETALGFSGEFITALKGGENQYQSAPRSVEWVVGMTKHMPSKLEELDSSNCMAFLRTYDRDARSAARKLFFGEDKQEENDRSAQDEPTCSPFGIEASDKDDMRYLTLRYYLVSNDWDPAAGALRFEITGETIQAKSDRLVIYKSKETMVQKDAWFLGQNDQARGNCIELHLIQKKEE</sequence>
<reference evidence="3" key="1">
    <citation type="submission" date="2021-01" db="EMBL/GenBank/DDBJ databases">
        <authorList>
            <person name="Corre E."/>
            <person name="Pelletier E."/>
            <person name="Niang G."/>
            <person name="Scheremetjew M."/>
            <person name="Finn R."/>
            <person name="Kale V."/>
            <person name="Holt S."/>
            <person name="Cochrane G."/>
            <person name="Meng A."/>
            <person name="Brown T."/>
            <person name="Cohen L."/>
        </authorList>
    </citation>
    <scope>NUCLEOTIDE SEQUENCE</scope>
    <source>
        <strain evidence="3">CCMP125</strain>
    </source>
</reference>
<dbReference type="Gene3D" id="2.60.120.620">
    <property type="entry name" value="q2cbj1_9rhob like domain"/>
    <property type="match status" value="1"/>
</dbReference>
<proteinExistence type="predicted"/>
<dbReference type="EMBL" id="HBHT01001380">
    <property type="protein sequence ID" value="CAD9941170.1"/>
    <property type="molecule type" value="Transcribed_RNA"/>
</dbReference>
<dbReference type="AlphaFoldDB" id="A0A7S2V8D1"/>
<name>A0A7S2V8D1_9STRA</name>
<feature type="region of interest" description="Disordered" evidence="1">
    <location>
        <begin position="61"/>
        <end position="112"/>
    </location>
</feature>
<protein>
    <submittedName>
        <fullName evidence="3">Uncharacterized protein</fullName>
    </submittedName>
</protein>
<organism evidence="3">
    <name type="scientific">Entomoneis paludosa</name>
    <dbReference type="NCBI Taxonomy" id="265537"/>
    <lineage>
        <taxon>Eukaryota</taxon>
        <taxon>Sar</taxon>
        <taxon>Stramenopiles</taxon>
        <taxon>Ochrophyta</taxon>
        <taxon>Bacillariophyta</taxon>
        <taxon>Bacillariophyceae</taxon>
        <taxon>Bacillariophycidae</taxon>
        <taxon>Entomoneidaceae</taxon>
        <taxon>Entomoneis</taxon>
    </lineage>
</organism>
<feature type="compositionally biased region" description="Basic residues" evidence="1">
    <location>
        <begin position="61"/>
        <end position="76"/>
    </location>
</feature>
<feature type="compositionally biased region" description="Basic and acidic residues" evidence="1">
    <location>
        <begin position="95"/>
        <end position="110"/>
    </location>
</feature>
<feature type="chain" id="PRO_5031543733" evidence="2">
    <location>
        <begin position="28"/>
        <end position="369"/>
    </location>
</feature>
<feature type="signal peptide" evidence="2">
    <location>
        <begin position="1"/>
        <end position="27"/>
    </location>
</feature>